<evidence type="ECO:0000313" key="1">
    <source>
        <dbReference type="EMBL" id="SUZ78869.1"/>
    </source>
</evidence>
<proteinExistence type="predicted"/>
<protein>
    <submittedName>
        <fullName evidence="1">Uncharacterized protein</fullName>
    </submittedName>
</protein>
<accession>A0A381QKB1</accession>
<dbReference type="EMBL" id="UINC01001370">
    <property type="protein sequence ID" value="SUZ78869.1"/>
    <property type="molecule type" value="Genomic_DNA"/>
</dbReference>
<reference evidence="1" key="1">
    <citation type="submission" date="2018-05" db="EMBL/GenBank/DDBJ databases">
        <authorList>
            <person name="Lanie J.A."/>
            <person name="Ng W.-L."/>
            <person name="Kazmierczak K.M."/>
            <person name="Andrzejewski T.M."/>
            <person name="Davidsen T.M."/>
            <person name="Wayne K.J."/>
            <person name="Tettelin H."/>
            <person name="Glass J.I."/>
            <person name="Rusch D."/>
            <person name="Podicherti R."/>
            <person name="Tsui H.-C.T."/>
            <person name="Winkler M.E."/>
        </authorList>
    </citation>
    <scope>NUCLEOTIDE SEQUENCE</scope>
</reference>
<gene>
    <name evidence="1" type="ORF">METZ01_LOCUS31723</name>
</gene>
<organism evidence="1">
    <name type="scientific">marine metagenome</name>
    <dbReference type="NCBI Taxonomy" id="408172"/>
    <lineage>
        <taxon>unclassified sequences</taxon>
        <taxon>metagenomes</taxon>
        <taxon>ecological metagenomes</taxon>
    </lineage>
</organism>
<dbReference type="InterPro" id="IPR046150">
    <property type="entry name" value="DUF6152"/>
</dbReference>
<sequence length="127" mass="14477">MHCQKNLLRKIITFAFLIVNADIAHSHHSSAMFDKNVIRHVDAVVKEFQWANPHVWIQIYIENQNGKQEEWSIEGLGTNGLFRKGWRPNSFKPGDIIEIKFNPMLDGSSAGGFIGAKLTNGKIFGRW</sequence>
<dbReference type="AlphaFoldDB" id="A0A381QKB1"/>
<dbReference type="Pfam" id="PF19649">
    <property type="entry name" value="DUF6152"/>
    <property type="match status" value="1"/>
</dbReference>
<name>A0A381QKB1_9ZZZZ</name>